<comment type="subcellular location">
    <subcellularLocation>
        <location evidence="1">Membrane</location>
        <topology evidence="1">Multi-pass membrane protein</topology>
    </subcellularLocation>
</comment>
<dbReference type="SUPFAM" id="SSF103473">
    <property type="entry name" value="MFS general substrate transporter"/>
    <property type="match status" value="1"/>
</dbReference>
<feature type="transmembrane region" description="Helical" evidence="6">
    <location>
        <begin position="269"/>
        <end position="289"/>
    </location>
</feature>
<evidence type="ECO:0000256" key="6">
    <source>
        <dbReference type="SAM" id="Phobius"/>
    </source>
</evidence>
<evidence type="ECO:0000313" key="8">
    <source>
        <dbReference type="EMBL" id="CAF0984925.1"/>
    </source>
</evidence>
<evidence type="ECO:0000313" key="11">
    <source>
        <dbReference type="Proteomes" id="UP000663829"/>
    </source>
</evidence>
<dbReference type="Proteomes" id="UP000681722">
    <property type="component" value="Unassembled WGS sequence"/>
</dbReference>
<dbReference type="Proteomes" id="UP000677228">
    <property type="component" value="Unassembled WGS sequence"/>
</dbReference>
<dbReference type="InterPro" id="IPR003689">
    <property type="entry name" value="ZIP"/>
</dbReference>
<evidence type="ECO:0000313" key="7">
    <source>
        <dbReference type="EMBL" id="CAF0781073.1"/>
    </source>
</evidence>
<keyword evidence="11" id="KW-1185">Reference proteome</keyword>
<keyword evidence="2 6" id="KW-0812">Transmembrane</keyword>
<name>A0A814FMU3_9BILA</name>
<dbReference type="Pfam" id="PF02535">
    <property type="entry name" value="Zip"/>
    <property type="match status" value="1"/>
</dbReference>
<dbReference type="EMBL" id="CAJOBC010002899">
    <property type="protein sequence ID" value="CAF3757198.1"/>
    <property type="molecule type" value="Genomic_DNA"/>
</dbReference>
<reference evidence="8" key="1">
    <citation type="submission" date="2021-02" db="EMBL/GenBank/DDBJ databases">
        <authorList>
            <person name="Nowell W R."/>
        </authorList>
    </citation>
    <scope>NUCLEOTIDE SEQUENCE</scope>
</reference>
<feature type="transmembrane region" description="Helical" evidence="6">
    <location>
        <begin position="115"/>
        <end position="134"/>
    </location>
</feature>
<evidence type="ECO:0000256" key="4">
    <source>
        <dbReference type="ARBA" id="ARBA00023136"/>
    </source>
</evidence>
<dbReference type="AlphaFoldDB" id="A0A814FMU3"/>
<sequence>MVVHRTSQETNGTLTILSSSSKTAEPFSRINSTIQSYDSYTVETWLYSIGGAGVVGLTGILPILFLPNIEHGYQSKKQKNPVFVLLLSVAVGSLLGDVFLHLLPETWSRVGTDKWSTIIIGVSLLSGFLFFMLIEKIFPDASDQQEADEENVFSHKRDEPRVDQTLRKRQTTKQTTGWLNLLANMIDNFTHGLAIGGSFAFSNKVGYTTLVSVIIHEIPHELGDFAILLKAGFTRWDAAKAQILTATSGIFGALFALYSSSIVDAGARTVYVLPFTSGGFLFVALVKTVPDLLENISLRDTFLHVIGIMVGLSTMAAVVYFFD</sequence>
<dbReference type="EMBL" id="CAJNOQ010002899">
    <property type="protein sequence ID" value="CAF0984925.1"/>
    <property type="molecule type" value="Genomic_DNA"/>
</dbReference>
<dbReference type="PANTHER" id="PTHR16950">
    <property type="entry name" value="ZINC TRANSPORTER SLC39A7 HISTIDINE-RICH MEMBRANE PROTEIN KE4"/>
    <property type="match status" value="1"/>
</dbReference>
<dbReference type="EMBL" id="CAJNOK010000881">
    <property type="protein sequence ID" value="CAF0781073.1"/>
    <property type="molecule type" value="Genomic_DNA"/>
</dbReference>
<evidence type="ECO:0000313" key="10">
    <source>
        <dbReference type="EMBL" id="CAF3757198.1"/>
    </source>
</evidence>
<dbReference type="GO" id="GO:0016020">
    <property type="term" value="C:membrane"/>
    <property type="evidence" value="ECO:0007669"/>
    <property type="project" value="UniProtKB-SubCell"/>
</dbReference>
<keyword evidence="3 6" id="KW-1133">Transmembrane helix</keyword>
<organism evidence="8 11">
    <name type="scientific">Didymodactylos carnosus</name>
    <dbReference type="NCBI Taxonomy" id="1234261"/>
    <lineage>
        <taxon>Eukaryota</taxon>
        <taxon>Metazoa</taxon>
        <taxon>Spiralia</taxon>
        <taxon>Gnathifera</taxon>
        <taxon>Rotifera</taxon>
        <taxon>Eurotatoria</taxon>
        <taxon>Bdelloidea</taxon>
        <taxon>Philodinida</taxon>
        <taxon>Philodinidae</taxon>
        <taxon>Didymodactylos</taxon>
    </lineage>
</organism>
<dbReference type="InterPro" id="IPR036259">
    <property type="entry name" value="MFS_trans_sf"/>
</dbReference>
<evidence type="ECO:0000256" key="1">
    <source>
        <dbReference type="ARBA" id="ARBA00004141"/>
    </source>
</evidence>
<comment type="caution">
    <text evidence="8">The sequence shown here is derived from an EMBL/GenBank/DDBJ whole genome shotgun (WGS) entry which is preliminary data.</text>
</comment>
<feature type="transmembrane region" description="Helical" evidence="6">
    <location>
        <begin position="45"/>
        <end position="69"/>
    </location>
</feature>
<feature type="transmembrane region" description="Helical" evidence="6">
    <location>
        <begin position="243"/>
        <end position="263"/>
    </location>
</feature>
<evidence type="ECO:0000256" key="2">
    <source>
        <dbReference type="ARBA" id="ARBA00022692"/>
    </source>
</evidence>
<dbReference type="PANTHER" id="PTHR16950:SF16">
    <property type="entry name" value="ZINC TRANSPORTER ZIP13"/>
    <property type="match status" value="1"/>
</dbReference>
<evidence type="ECO:0000313" key="9">
    <source>
        <dbReference type="EMBL" id="CAF3562716.1"/>
    </source>
</evidence>
<dbReference type="Proteomes" id="UP000663829">
    <property type="component" value="Unassembled WGS sequence"/>
</dbReference>
<dbReference type="Proteomes" id="UP000682733">
    <property type="component" value="Unassembled WGS sequence"/>
</dbReference>
<accession>A0A814FMU3</accession>
<protein>
    <recommendedName>
        <fullName evidence="12">Zinc transporter</fullName>
    </recommendedName>
</protein>
<keyword evidence="4 6" id="KW-0472">Membrane</keyword>
<feature type="transmembrane region" description="Helical" evidence="6">
    <location>
        <begin position="301"/>
        <end position="322"/>
    </location>
</feature>
<gene>
    <name evidence="8" type="ORF">GPM918_LOCUS12947</name>
    <name evidence="7" type="ORF">OVA965_LOCUS3611</name>
    <name evidence="10" type="ORF">SRO942_LOCUS12947</name>
    <name evidence="9" type="ORF">TMI583_LOCUS3610</name>
</gene>
<dbReference type="OrthoDB" id="200954at2759"/>
<evidence type="ECO:0008006" key="12">
    <source>
        <dbReference type="Google" id="ProtNLM"/>
    </source>
</evidence>
<feature type="compositionally biased region" description="Basic and acidic residues" evidence="5">
    <location>
        <begin position="152"/>
        <end position="166"/>
    </location>
</feature>
<dbReference type="GO" id="GO:0006882">
    <property type="term" value="P:intracellular zinc ion homeostasis"/>
    <property type="evidence" value="ECO:0007669"/>
    <property type="project" value="TreeGrafter"/>
</dbReference>
<dbReference type="GO" id="GO:0005385">
    <property type="term" value="F:zinc ion transmembrane transporter activity"/>
    <property type="evidence" value="ECO:0007669"/>
    <property type="project" value="TreeGrafter"/>
</dbReference>
<dbReference type="EMBL" id="CAJOBA010000881">
    <property type="protein sequence ID" value="CAF3562716.1"/>
    <property type="molecule type" value="Genomic_DNA"/>
</dbReference>
<evidence type="ECO:0000256" key="3">
    <source>
        <dbReference type="ARBA" id="ARBA00022989"/>
    </source>
</evidence>
<feature type="transmembrane region" description="Helical" evidence="6">
    <location>
        <begin position="81"/>
        <end position="103"/>
    </location>
</feature>
<feature type="region of interest" description="Disordered" evidence="5">
    <location>
        <begin position="148"/>
        <end position="167"/>
    </location>
</feature>
<proteinExistence type="predicted"/>
<evidence type="ECO:0000256" key="5">
    <source>
        <dbReference type="SAM" id="MobiDB-lite"/>
    </source>
</evidence>